<dbReference type="STRING" id="77044.A0A1W2TJ63"/>
<evidence type="ECO:0000313" key="4">
    <source>
        <dbReference type="EMBL" id="GAP88213.1"/>
    </source>
</evidence>
<dbReference type="InterPro" id="IPR051070">
    <property type="entry name" value="NF-kappa-B_inhibitor"/>
</dbReference>
<dbReference type="GO" id="GO:0051059">
    <property type="term" value="F:NF-kappaB binding"/>
    <property type="evidence" value="ECO:0007669"/>
    <property type="project" value="TreeGrafter"/>
</dbReference>
<dbReference type="PROSITE" id="PS50088">
    <property type="entry name" value="ANK_REPEAT"/>
    <property type="match status" value="5"/>
</dbReference>
<sequence length="569" mass="61328">MASPLDLLRDEITRGDMAHLAPLLRQVDINARLKGPRSPTLLQHALERQGNGAPGKSTIAIISKLLESGADINAPAHEFGGGTALQIAVTNSSVPSIDYLLQFGANVNAEPAEHNGRTALQAASQLPRLDIARKLVEKKAEINAAPAKYGGRTALQVAAETGTLDMVTYLLAIGAKVDAPPALYDGRTALQAAAGRVKKSVEKIESFIALLLEHGAKINEPPGEHGGRTALQAAAEAAVEPGDSGVVKYLIAREADPNSPPAIFNGRTALQATAEKGTLAMVKYLMDNGADVNAPPAEHGGRTALQAAAERGDLNIMEYLVRNGADIHAPAAKYDGTTVLQAAGALQDPSKRLSLLAFQPPLPRHRFLVFPITINGNTLDRETTIMPRGSTCVTKSRYALVQTNKALSAEQGRKLADMGLRAIEYISNNTYLYSYEDTDLDLVQALEYVAYADVYLEFFKVQGHLKHGTSTNFRYPLYQVDVVFHKDVDLSFPCITDAVAGKARLFVPIHVEKGSRKVRINIMNQYLPDVAKINVVKSIQEVPRVEPYNDIAQRILHGNGNPGWMPAVP</sequence>
<keyword evidence="2 3" id="KW-0040">ANK repeat</keyword>
<dbReference type="PRINTS" id="PR01415">
    <property type="entry name" value="ANKYRIN"/>
</dbReference>
<dbReference type="AlphaFoldDB" id="A0A1W2TJ63"/>
<dbReference type="InterPro" id="IPR002110">
    <property type="entry name" value="Ankyrin_rpt"/>
</dbReference>
<keyword evidence="1" id="KW-0677">Repeat</keyword>
<evidence type="ECO:0000256" key="3">
    <source>
        <dbReference type="PROSITE-ProRule" id="PRU00023"/>
    </source>
</evidence>
<dbReference type="Pfam" id="PF12796">
    <property type="entry name" value="Ank_2"/>
    <property type="match status" value="3"/>
</dbReference>
<evidence type="ECO:0000256" key="2">
    <source>
        <dbReference type="ARBA" id="ARBA00023043"/>
    </source>
</evidence>
<dbReference type="SMART" id="SM00248">
    <property type="entry name" value="ANK"/>
    <property type="match status" value="8"/>
</dbReference>
<dbReference type="SUPFAM" id="SSF48403">
    <property type="entry name" value="Ankyrin repeat"/>
    <property type="match status" value="1"/>
</dbReference>
<feature type="repeat" description="ANK" evidence="3">
    <location>
        <begin position="300"/>
        <end position="332"/>
    </location>
</feature>
<feature type="repeat" description="ANK" evidence="3">
    <location>
        <begin position="115"/>
        <end position="147"/>
    </location>
</feature>
<evidence type="ECO:0000256" key="1">
    <source>
        <dbReference type="ARBA" id="ARBA00022737"/>
    </source>
</evidence>
<dbReference type="Gene3D" id="1.25.40.20">
    <property type="entry name" value="Ankyrin repeat-containing domain"/>
    <property type="match status" value="2"/>
</dbReference>
<accession>A0A1W2TJ63</accession>
<dbReference type="PROSITE" id="PS50297">
    <property type="entry name" value="ANK_REP_REGION"/>
    <property type="match status" value="4"/>
</dbReference>
<keyword evidence="5" id="KW-1185">Reference proteome</keyword>
<feature type="repeat" description="ANK" evidence="3">
    <location>
        <begin position="80"/>
        <end position="112"/>
    </location>
</feature>
<dbReference type="PANTHER" id="PTHR46680:SF3">
    <property type="entry name" value="NF-KAPPA-B INHIBITOR CACTUS"/>
    <property type="match status" value="1"/>
</dbReference>
<dbReference type="Proteomes" id="UP000054516">
    <property type="component" value="Unassembled WGS sequence"/>
</dbReference>
<proteinExistence type="predicted"/>
<dbReference type="InterPro" id="IPR036770">
    <property type="entry name" value="Ankyrin_rpt-contain_sf"/>
</dbReference>
<gene>
    <name evidence="4" type="ORF">SAMD00023353_3000010</name>
</gene>
<name>A0A1W2TJ63_ROSNE</name>
<feature type="repeat" description="ANK" evidence="3">
    <location>
        <begin position="150"/>
        <end position="182"/>
    </location>
</feature>
<feature type="repeat" description="ANK" evidence="3">
    <location>
        <begin position="265"/>
        <end position="297"/>
    </location>
</feature>
<organism evidence="4">
    <name type="scientific">Rosellinia necatrix</name>
    <name type="common">White root-rot fungus</name>
    <dbReference type="NCBI Taxonomy" id="77044"/>
    <lineage>
        <taxon>Eukaryota</taxon>
        <taxon>Fungi</taxon>
        <taxon>Dikarya</taxon>
        <taxon>Ascomycota</taxon>
        <taxon>Pezizomycotina</taxon>
        <taxon>Sordariomycetes</taxon>
        <taxon>Xylariomycetidae</taxon>
        <taxon>Xylariales</taxon>
        <taxon>Xylariaceae</taxon>
        <taxon>Rosellinia</taxon>
    </lineage>
</organism>
<dbReference type="EMBL" id="DF977475">
    <property type="protein sequence ID" value="GAP88213.1"/>
    <property type="molecule type" value="Genomic_DNA"/>
</dbReference>
<dbReference type="GO" id="GO:0005829">
    <property type="term" value="C:cytosol"/>
    <property type="evidence" value="ECO:0007669"/>
    <property type="project" value="TreeGrafter"/>
</dbReference>
<dbReference type="PANTHER" id="PTHR46680">
    <property type="entry name" value="NF-KAPPA-B INHIBITOR ALPHA"/>
    <property type="match status" value="1"/>
</dbReference>
<reference evidence="4" key="1">
    <citation type="submission" date="2016-03" db="EMBL/GenBank/DDBJ databases">
        <title>Draft genome sequence of Rosellinia necatrix.</title>
        <authorList>
            <person name="Kanematsu S."/>
        </authorList>
    </citation>
    <scope>NUCLEOTIDE SEQUENCE [LARGE SCALE GENOMIC DNA]</scope>
    <source>
        <strain evidence="4">W97</strain>
    </source>
</reference>
<evidence type="ECO:0000313" key="5">
    <source>
        <dbReference type="Proteomes" id="UP000054516"/>
    </source>
</evidence>
<protein>
    <submittedName>
        <fullName evidence="4">Putative ankyrin repeat protein RF_0381 Q4UMH6</fullName>
    </submittedName>
</protein>
<dbReference type="GO" id="GO:0071356">
    <property type="term" value="P:cellular response to tumor necrosis factor"/>
    <property type="evidence" value="ECO:0007669"/>
    <property type="project" value="TreeGrafter"/>
</dbReference>
<dbReference type="OrthoDB" id="539213at2759"/>